<evidence type="ECO:0000313" key="10">
    <source>
        <dbReference type="EMBL" id="CEG56419.1"/>
    </source>
</evidence>
<proteinExistence type="inferred from homology"/>
<reference evidence="11" key="1">
    <citation type="submission" date="2014-09" db="EMBL/GenBank/DDBJ databases">
        <authorList>
            <person name="Gomez-Valero L."/>
        </authorList>
    </citation>
    <scope>NUCLEOTIDE SEQUENCE [LARGE SCALE GENOMIC DNA]</scope>
    <source>
        <strain evidence="11">ATCC700992</strain>
    </source>
</reference>
<dbReference type="STRING" id="1212491.LFA_0980"/>
<dbReference type="KEGG" id="lfa:LFA_0980"/>
<evidence type="ECO:0000256" key="8">
    <source>
        <dbReference type="ARBA" id="ARBA00030117"/>
    </source>
</evidence>
<dbReference type="RefSeq" id="WP_157010279.1">
    <property type="nucleotide sequence ID" value="NZ_LN614827.1"/>
</dbReference>
<keyword evidence="11" id="KW-1185">Reference proteome</keyword>
<dbReference type="AlphaFoldDB" id="A0A098G353"/>
<dbReference type="Proteomes" id="UP000032430">
    <property type="component" value="Chromosome I"/>
</dbReference>
<comment type="function">
    <text evidence="7">Responsible for the coupling of flagellin expression to flagellar assembly by preventing expression of the flagellin genes when a component of the middle class of proteins is defective. It negatively regulates flagellar genes by inhibiting the activity of FliA by directly binding to FliA.</text>
</comment>
<accession>A0A098G353</accession>
<name>A0A098G353_9GAMM</name>
<dbReference type="InterPro" id="IPR031316">
    <property type="entry name" value="FlgM_C"/>
</dbReference>
<evidence type="ECO:0000256" key="2">
    <source>
        <dbReference type="ARBA" id="ARBA00017823"/>
    </source>
</evidence>
<dbReference type="NCBIfam" id="TIGR03824">
    <property type="entry name" value="FlgM_jcvi"/>
    <property type="match status" value="1"/>
</dbReference>
<sequence length="107" mass="12133">MLNVIEDKFMVNQINDATGMKSIDTDNRLKAKQQESKEPIADNRSFMDTVSISNTSKQLEALKASLQDVPEINEARVLYFKAELQSGNYQINNDRIARNMLNPVEIA</sequence>
<evidence type="ECO:0000256" key="5">
    <source>
        <dbReference type="ARBA" id="ARBA00023015"/>
    </source>
</evidence>
<comment type="similarity">
    <text evidence="1">Belongs to the FlgM family.</text>
</comment>
<dbReference type="OrthoDB" id="5738369at2"/>
<dbReference type="InterPro" id="IPR035890">
    <property type="entry name" value="Anti-sigma-28_factor_FlgM_sf"/>
</dbReference>
<dbReference type="EMBL" id="LN614827">
    <property type="protein sequence ID" value="CEG56419.1"/>
    <property type="molecule type" value="Genomic_DNA"/>
</dbReference>
<keyword evidence="10" id="KW-0966">Cell projection</keyword>
<evidence type="ECO:0000256" key="7">
    <source>
        <dbReference type="ARBA" id="ARBA00024739"/>
    </source>
</evidence>
<gene>
    <name evidence="10" type="primary">flgM</name>
    <name evidence="10" type="ORF">LFA_0980</name>
</gene>
<evidence type="ECO:0000259" key="9">
    <source>
        <dbReference type="Pfam" id="PF04316"/>
    </source>
</evidence>
<dbReference type="GO" id="GO:0044781">
    <property type="term" value="P:bacterial-type flagellum organization"/>
    <property type="evidence" value="ECO:0007669"/>
    <property type="project" value="UniProtKB-KW"/>
</dbReference>
<evidence type="ECO:0000256" key="4">
    <source>
        <dbReference type="ARBA" id="ARBA00022795"/>
    </source>
</evidence>
<evidence type="ECO:0000256" key="3">
    <source>
        <dbReference type="ARBA" id="ARBA00022491"/>
    </source>
</evidence>
<evidence type="ECO:0000256" key="1">
    <source>
        <dbReference type="ARBA" id="ARBA00005322"/>
    </source>
</evidence>
<evidence type="ECO:0000313" key="11">
    <source>
        <dbReference type="Proteomes" id="UP000032430"/>
    </source>
</evidence>
<keyword evidence="10" id="KW-0969">Cilium</keyword>
<dbReference type="SUPFAM" id="SSF101498">
    <property type="entry name" value="Anti-sigma factor FlgM"/>
    <property type="match status" value="1"/>
</dbReference>
<keyword evidence="10" id="KW-0282">Flagellum</keyword>
<dbReference type="InterPro" id="IPR007412">
    <property type="entry name" value="FlgM"/>
</dbReference>
<dbReference type="Pfam" id="PF04316">
    <property type="entry name" value="FlgM"/>
    <property type="match status" value="1"/>
</dbReference>
<organism evidence="10 11">
    <name type="scientific">Legionella fallonii LLAP-10</name>
    <dbReference type="NCBI Taxonomy" id="1212491"/>
    <lineage>
        <taxon>Bacteria</taxon>
        <taxon>Pseudomonadati</taxon>
        <taxon>Pseudomonadota</taxon>
        <taxon>Gammaproteobacteria</taxon>
        <taxon>Legionellales</taxon>
        <taxon>Legionellaceae</taxon>
        <taxon>Legionella</taxon>
    </lineage>
</organism>
<keyword evidence="4" id="KW-1005">Bacterial flagellum biogenesis</keyword>
<feature type="domain" description="Anti-sigma-28 factor FlgM C-terminal" evidence="9">
    <location>
        <begin position="48"/>
        <end position="102"/>
    </location>
</feature>
<dbReference type="HOGENOM" id="CLU_169011_0_0_6"/>
<protein>
    <recommendedName>
        <fullName evidence="2">Negative regulator of flagellin synthesis</fullName>
    </recommendedName>
    <alternativeName>
        <fullName evidence="8">Anti-sigma-28 factor</fullName>
    </alternativeName>
</protein>
<dbReference type="GO" id="GO:0045892">
    <property type="term" value="P:negative regulation of DNA-templated transcription"/>
    <property type="evidence" value="ECO:0007669"/>
    <property type="project" value="InterPro"/>
</dbReference>
<evidence type="ECO:0000256" key="6">
    <source>
        <dbReference type="ARBA" id="ARBA00023163"/>
    </source>
</evidence>
<keyword evidence="6" id="KW-0804">Transcription</keyword>
<keyword evidence="3" id="KW-0678">Repressor</keyword>
<keyword evidence="5" id="KW-0805">Transcription regulation</keyword>